<dbReference type="EMBL" id="VDFR01000124">
    <property type="protein sequence ID" value="TNC37961.1"/>
    <property type="molecule type" value="Genomic_DNA"/>
</dbReference>
<evidence type="ECO:0000259" key="2">
    <source>
        <dbReference type="Pfam" id="PF13354"/>
    </source>
</evidence>
<dbReference type="EMBL" id="VDFR01000173">
    <property type="protein sequence ID" value="TNC33313.1"/>
    <property type="molecule type" value="Genomic_DNA"/>
</dbReference>
<sequence length="359" mass="38479">MDGAGALEHLRHRARRGRPRSGDGRCLPGERRRGAGLGPGGRRRLPGRGRAQAPGARPYRPRPRARPRRPCGGGTRVSVPSLPRLCDDVRWSVAVRDADDDRPLASHDADLVLPTASIGKLVLLVEAAHQIATGTLDPSEPLSRTEEDWVADSGLWHALRTDTLPVADACALVGAVSDNLATNVLLRRLGLEAVTVTATRIGMERSRLLDRVRDDRGPGHPPTLSVGCAADLAHFCARLHRREILSAGISETVSSWLARNTDLSMVAGAFGLDPLAHTEPDRGMVVWNKTGTIETVRADVGVVSGPARTLAYAVIAAWDEPSAGTAGDPRDEVLSDMRAVGHWLRSLAQPDDRAARLAQ</sequence>
<dbReference type="PANTHER" id="PTHR35333:SF3">
    <property type="entry name" value="BETA-LACTAMASE-TYPE TRANSPEPTIDASE FOLD CONTAINING PROTEIN"/>
    <property type="match status" value="1"/>
</dbReference>
<reference evidence="4 5" key="1">
    <citation type="submission" date="2019-05" db="EMBL/GenBank/DDBJ databases">
        <title>Mumia sp. nov., isolated from the intestinal contents of plateau pika (Ochotona curzoniae) in the Qinghai-Tibet plateau of China.</title>
        <authorList>
            <person name="Tian Z."/>
        </authorList>
    </citation>
    <scope>NUCLEOTIDE SEQUENCE [LARGE SCALE GENOMIC DNA]</scope>
    <source>
        <strain evidence="5">527</strain>
        <strain evidence="4">Z527</strain>
    </source>
</reference>
<evidence type="ECO:0000313" key="4">
    <source>
        <dbReference type="EMBL" id="TNC37961.1"/>
    </source>
</evidence>
<comment type="caution">
    <text evidence="4">The sequence shown here is derived from an EMBL/GenBank/DDBJ whole genome shotgun (WGS) entry which is preliminary data.</text>
</comment>
<keyword evidence="4" id="KW-0378">Hydrolase</keyword>
<dbReference type="PANTHER" id="PTHR35333">
    <property type="entry name" value="BETA-LACTAMASE"/>
    <property type="match status" value="1"/>
</dbReference>
<proteinExistence type="predicted"/>
<gene>
    <name evidence="4" type="ORF">FHE65_24725</name>
    <name evidence="3" type="ORF">FHE65_29175</name>
</gene>
<evidence type="ECO:0000313" key="3">
    <source>
        <dbReference type="EMBL" id="TNC33313.1"/>
    </source>
</evidence>
<feature type="compositionally biased region" description="Basic residues" evidence="1">
    <location>
        <begin position="10"/>
        <end position="19"/>
    </location>
</feature>
<dbReference type="AlphaFoldDB" id="A0A5C4MHY7"/>
<dbReference type="Gene3D" id="3.40.710.10">
    <property type="entry name" value="DD-peptidase/beta-lactamase superfamily"/>
    <property type="match status" value="1"/>
</dbReference>
<feature type="compositionally biased region" description="Low complexity" evidence="1">
    <location>
        <begin position="48"/>
        <end position="58"/>
    </location>
</feature>
<organism evidence="4 5">
    <name type="scientific">Mumia zhuanghuii</name>
    <dbReference type="NCBI Taxonomy" id="2585211"/>
    <lineage>
        <taxon>Bacteria</taxon>
        <taxon>Bacillati</taxon>
        <taxon>Actinomycetota</taxon>
        <taxon>Actinomycetes</taxon>
        <taxon>Propionibacteriales</taxon>
        <taxon>Nocardioidaceae</taxon>
        <taxon>Mumia</taxon>
    </lineage>
</organism>
<name>A0A5C4MHY7_9ACTN</name>
<dbReference type="Proteomes" id="UP000306740">
    <property type="component" value="Unassembled WGS sequence"/>
</dbReference>
<dbReference type="GO" id="GO:0046677">
    <property type="term" value="P:response to antibiotic"/>
    <property type="evidence" value="ECO:0007669"/>
    <property type="project" value="InterPro"/>
</dbReference>
<dbReference type="InterPro" id="IPR012338">
    <property type="entry name" value="Beta-lactam/transpept-like"/>
</dbReference>
<dbReference type="GO" id="GO:0008800">
    <property type="term" value="F:beta-lactamase activity"/>
    <property type="evidence" value="ECO:0007669"/>
    <property type="project" value="InterPro"/>
</dbReference>
<dbReference type="Pfam" id="PF13354">
    <property type="entry name" value="Beta-lactamase2"/>
    <property type="match status" value="1"/>
</dbReference>
<feature type="region of interest" description="Disordered" evidence="1">
    <location>
        <begin position="1"/>
        <end position="76"/>
    </location>
</feature>
<dbReference type="SUPFAM" id="SSF56601">
    <property type="entry name" value="beta-lactamase/transpeptidase-like"/>
    <property type="match status" value="1"/>
</dbReference>
<evidence type="ECO:0000313" key="5">
    <source>
        <dbReference type="Proteomes" id="UP000306740"/>
    </source>
</evidence>
<evidence type="ECO:0000256" key="1">
    <source>
        <dbReference type="SAM" id="MobiDB-lite"/>
    </source>
</evidence>
<dbReference type="InterPro" id="IPR045155">
    <property type="entry name" value="Beta-lactam_cat"/>
</dbReference>
<dbReference type="InterPro" id="IPR000871">
    <property type="entry name" value="Beta-lactam_class-A"/>
</dbReference>
<accession>A0A5C4MHY7</accession>
<feature type="compositionally biased region" description="Basic and acidic residues" evidence="1">
    <location>
        <begin position="20"/>
        <end position="33"/>
    </location>
</feature>
<protein>
    <submittedName>
        <fullName evidence="4">Serine hydrolase</fullName>
    </submittedName>
</protein>
<dbReference type="GO" id="GO:0030655">
    <property type="term" value="P:beta-lactam antibiotic catabolic process"/>
    <property type="evidence" value="ECO:0007669"/>
    <property type="project" value="InterPro"/>
</dbReference>
<feature type="compositionally biased region" description="Basic residues" evidence="1">
    <location>
        <begin position="59"/>
        <end position="69"/>
    </location>
</feature>
<dbReference type="OrthoDB" id="3673924at2"/>
<feature type="domain" description="Beta-lactamase class A catalytic" evidence="2">
    <location>
        <begin position="92"/>
        <end position="314"/>
    </location>
</feature>